<dbReference type="Pfam" id="PF00350">
    <property type="entry name" value="Dynamin_N"/>
    <property type="match status" value="1"/>
</dbReference>
<dbReference type="SMART" id="SM00053">
    <property type="entry name" value="DYNc"/>
    <property type="match status" value="1"/>
</dbReference>
<evidence type="ECO:0000256" key="2">
    <source>
        <dbReference type="ARBA" id="ARBA00023134"/>
    </source>
</evidence>
<dbReference type="Gene3D" id="1.20.120.1240">
    <property type="entry name" value="Dynamin, middle domain"/>
    <property type="match status" value="1"/>
</dbReference>
<dbReference type="CDD" id="cd08771">
    <property type="entry name" value="DLP_1"/>
    <property type="match status" value="1"/>
</dbReference>
<evidence type="ECO:0000256" key="3">
    <source>
        <dbReference type="SAM" id="MobiDB-lite"/>
    </source>
</evidence>
<dbReference type="Proteomes" id="UP001244341">
    <property type="component" value="Chromosome 15b"/>
</dbReference>
<dbReference type="InterPro" id="IPR045063">
    <property type="entry name" value="Dynamin_N"/>
</dbReference>
<gene>
    <name evidence="5" type="ORF">OEZ85_001018</name>
</gene>
<dbReference type="InterPro" id="IPR001401">
    <property type="entry name" value="Dynamin_GTPase"/>
</dbReference>
<feature type="region of interest" description="Disordered" evidence="3">
    <location>
        <begin position="616"/>
        <end position="637"/>
    </location>
</feature>
<organism evidence="5 6">
    <name type="scientific">Tetradesmus obliquus</name>
    <name type="common">Green alga</name>
    <name type="synonym">Acutodesmus obliquus</name>
    <dbReference type="NCBI Taxonomy" id="3088"/>
    <lineage>
        <taxon>Eukaryota</taxon>
        <taxon>Viridiplantae</taxon>
        <taxon>Chlorophyta</taxon>
        <taxon>core chlorophytes</taxon>
        <taxon>Chlorophyceae</taxon>
        <taxon>CS clade</taxon>
        <taxon>Sphaeropleales</taxon>
        <taxon>Scenedesmaceae</taxon>
        <taxon>Tetradesmus</taxon>
    </lineage>
</organism>
<dbReference type="EMBL" id="CP126222">
    <property type="protein sequence ID" value="WIA22588.1"/>
    <property type="molecule type" value="Genomic_DNA"/>
</dbReference>
<proteinExistence type="predicted"/>
<reference evidence="5 6" key="1">
    <citation type="submission" date="2023-05" db="EMBL/GenBank/DDBJ databases">
        <title>A 100% complete, gapless, phased diploid assembly of the Scenedesmus obliquus UTEX 3031 genome.</title>
        <authorList>
            <person name="Biondi T.C."/>
            <person name="Hanschen E.R."/>
            <person name="Kwon T."/>
            <person name="Eng W."/>
            <person name="Kruse C.P.S."/>
            <person name="Koehler S.I."/>
            <person name="Kunde Y."/>
            <person name="Gleasner C.D."/>
            <person name="You Mak K.T."/>
            <person name="Polle J."/>
            <person name="Hovde B.T."/>
            <person name="Starkenburg S.R."/>
        </authorList>
    </citation>
    <scope>NUCLEOTIDE SEQUENCE [LARGE SCALE GENOMIC DNA]</scope>
    <source>
        <strain evidence="5 6">DOE0152z</strain>
    </source>
</reference>
<dbReference type="InterPro" id="IPR000375">
    <property type="entry name" value="Dynamin_stalk"/>
</dbReference>
<dbReference type="SUPFAM" id="SSF52540">
    <property type="entry name" value="P-loop containing nucleoside triphosphate hydrolases"/>
    <property type="match status" value="1"/>
</dbReference>
<dbReference type="PRINTS" id="PR00195">
    <property type="entry name" value="DYNAMIN"/>
</dbReference>
<dbReference type="Gene3D" id="3.40.50.300">
    <property type="entry name" value="P-loop containing nucleotide triphosphate hydrolases"/>
    <property type="match status" value="1"/>
</dbReference>
<dbReference type="Pfam" id="PF01031">
    <property type="entry name" value="Dynamin_M"/>
    <property type="match status" value="1"/>
</dbReference>
<keyword evidence="6" id="KW-1185">Reference proteome</keyword>
<feature type="domain" description="Dynamin GTPase" evidence="4">
    <location>
        <begin position="262"/>
        <end position="482"/>
    </location>
</feature>
<dbReference type="PANTHER" id="PTHR11566:SF21">
    <property type="entry name" value="DYNAMIN RELATED PROTEIN 1, ISOFORM A"/>
    <property type="match status" value="1"/>
</dbReference>
<dbReference type="PANTHER" id="PTHR11566">
    <property type="entry name" value="DYNAMIN"/>
    <property type="match status" value="1"/>
</dbReference>
<evidence type="ECO:0000259" key="4">
    <source>
        <dbReference type="SMART" id="SM00053"/>
    </source>
</evidence>
<keyword evidence="2" id="KW-0342">GTP-binding</keyword>
<protein>
    <recommendedName>
        <fullName evidence="4">Dynamin GTPase domain-containing protein</fullName>
    </recommendedName>
</protein>
<evidence type="ECO:0000256" key="1">
    <source>
        <dbReference type="ARBA" id="ARBA00022741"/>
    </source>
</evidence>
<dbReference type="InterPro" id="IPR022812">
    <property type="entry name" value="Dynamin"/>
</dbReference>
<evidence type="ECO:0000313" key="6">
    <source>
        <dbReference type="Proteomes" id="UP001244341"/>
    </source>
</evidence>
<keyword evidence="1" id="KW-0547">Nucleotide-binding</keyword>
<dbReference type="InterPro" id="IPR027417">
    <property type="entry name" value="P-loop_NTPase"/>
</dbReference>
<name>A0ABY8UM23_TETOB</name>
<sequence length="773" mass="85781">MTMLARLNETLQQVKARACAAHGLDPEHVLLWDFFLDSKYVLLEDQLCCTLGELQMQDGQPLLLEQRQTAQQEQGRPCSSSTTLQLEVHCAAAGSSAQQLDTISIAAQPWELLQVVKQRACAAFGVDAEVVLLWDYFEACRFMLLEDQLQLSLQQARLGDGQHLLLDPVRQQATRLSSGKDLSGSRSRSNFSRLASHIQGLKLTAQMRPPCDALACSVTSVAAGGFSAKCPTEVRLSTAPPTVAGASWYCPFKLRREYSKDNKQLETAPKELAFKALNQDQKDQLHHYIAATQRALLNPSDPLETYVGTADRAARVAAADADSSPTASTDGVTGSTFTYSMAAWVGVGELQFTGNVVVLEITGADVDLALIDLPGIIQTEPADNGSNVELVQALVRRYISNSRFIIVAIITCKDDIDNQLVVQLAREADKEGRRTIGVLTKADMIELGTHDTWLPVLQGESYLLRLRYYVVVNPSPKDISNNMSAAEAADKEAHFFDSDAFFSSDSRLKTTVRERFGVGALRQQLSRQLVALTQRELPGMKHALEQGLAQLNAQQQQLLPPPSANASEELFRRLRALSDSVQGAVAGRDDDVAFFRAADTHYSAFKSAVMRARPQVQLPGKHGSSAAQEDDSEDDSEVRVRELAQKYRRDELPKFLPYKVVQALVQPLKGRWDAAAQTCLRDVAKELQELTGRLVQQHFGQFARAEAHIRGLLYEVLQALKQDTLQRVDHLMAMEREDTWTQNDRYFTDSMQRFLDMLTERMYGDSSDTDNTN</sequence>
<evidence type="ECO:0000313" key="5">
    <source>
        <dbReference type="EMBL" id="WIA22588.1"/>
    </source>
</evidence>
<accession>A0ABY8UM23</accession>